<accession>A0A369BF37</accession>
<dbReference type="AlphaFoldDB" id="A0A369BF37"/>
<evidence type="ECO:0000313" key="1">
    <source>
        <dbReference type="EMBL" id="RCX20142.1"/>
    </source>
</evidence>
<keyword evidence="2" id="KW-1185">Reference proteome</keyword>
<dbReference type="RefSeq" id="WP_114296256.1">
    <property type="nucleotide sequence ID" value="NZ_QPJT01000002.1"/>
</dbReference>
<dbReference type="OrthoDB" id="9812700at2"/>
<dbReference type="Pfam" id="PF16258">
    <property type="entry name" value="DUF4912"/>
    <property type="match status" value="1"/>
</dbReference>
<comment type="caution">
    <text evidence="1">The sequence shown here is derived from an EMBL/GenBank/DDBJ whole genome shotgun (WGS) entry which is preliminary data.</text>
</comment>
<organism evidence="1 2">
    <name type="scientific">Anaerobacterium chartisolvens</name>
    <dbReference type="NCBI Taxonomy" id="1297424"/>
    <lineage>
        <taxon>Bacteria</taxon>
        <taxon>Bacillati</taxon>
        <taxon>Bacillota</taxon>
        <taxon>Clostridia</taxon>
        <taxon>Eubacteriales</taxon>
        <taxon>Oscillospiraceae</taxon>
        <taxon>Anaerobacterium</taxon>
    </lineage>
</organism>
<protein>
    <submittedName>
        <fullName evidence="1">Uncharacterized protein DUF4912</fullName>
    </submittedName>
</protein>
<dbReference type="EMBL" id="QPJT01000002">
    <property type="protein sequence ID" value="RCX20142.1"/>
    <property type="molecule type" value="Genomic_DNA"/>
</dbReference>
<evidence type="ECO:0000313" key="2">
    <source>
        <dbReference type="Proteomes" id="UP000253034"/>
    </source>
</evidence>
<dbReference type="InterPro" id="IPR032585">
    <property type="entry name" value="DUF4912"/>
</dbReference>
<name>A0A369BF37_9FIRM</name>
<dbReference type="Proteomes" id="UP000253034">
    <property type="component" value="Unassembled WGS sequence"/>
</dbReference>
<reference evidence="1 2" key="1">
    <citation type="submission" date="2018-07" db="EMBL/GenBank/DDBJ databases">
        <title>Genomic Encyclopedia of Type Strains, Phase IV (KMG-IV): sequencing the most valuable type-strain genomes for metagenomic binning, comparative biology and taxonomic classification.</title>
        <authorList>
            <person name="Goeker M."/>
        </authorList>
    </citation>
    <scope>NUCLEOTIDE SEQUENCE [LARGE SCALE GENOMIC DNA]</scope>
    <source>
        <strain evidence="1 2">DSM 27016</strain>
    </source>
</reference>
<gene>
    <name evidence="1" type="ORF">DFR58_102214</name>
</gene>
<sequence>MSEIQAHSESCLPFACDKARILLLARDPHCLYAYWEIPDSKKTSFCEHFGFELWEKSVPVLKVSNVSKNTEFDIAINDLSSSAYINVPDAGCLYCVQLGRLVSDKFFISFASSDYVFTPGGNLSTNTAVYFINYKILKHKQACDTGNDCTASYPSMKSKLPAPAVSSHEFLRTGPEELPLGISSAELLGIPPGISSCNLFKY</sequence>
<proteinExistence type="predicted"/>